<organism evidence="1 2">
    <name type="scientific">Cutibacterium modestum</name>
    <dbReference type="NCBI Taxonomy" id="2559073"/>
    <lineage>
        <taxon>Bacteria</taxon>
        <taxon>Bacillati</taxon>
        <taxon>Actinomycetota</taxon>
        <taxon>Actinomycetes</taxon>
        <taxon>Propionibacteriales</taxon>
        <taxon>Propionibacteriaceae</taxon>
        <taxon>Cutibacterium</taxon>
    </lineage>
</organism>
<dbReference type="AlphaFoldDB" id="A0AAD1KM59"/>
<evidence type="ECO:0008006" key="3">
    <source>
        <dbReference type="Google" id="ProtNLM"/>
    </source>
</evidence>
<protein>
    <recommendedName>
        <fullName evidence="3">Tat pathway signal sequence domain protein</fullName>
    </recommendedName>
</protein>
<proteinExistence type="predicted"/>
<evidence type="ECO:0000313" key="1">
    <source>
        <dbReference type="EMBL" id="BCY24310.1"/>
    </source>
</evidence>
<name>A0AAD1KM59_9ACTN</name>
<sequence>MMVNNYGVSRRALLGVGGLMLGVGLVGCSDSEGEVDSSWESVTVGRITVSHPKEWVEKPPENENFTKNFADGPHGMQIAGHYSADTEPTLAWSVLKFMISGTFEGYHAKGYQEITIKGAAKAIKCPFDFTDKGKSARGYWLVASGVLPTEGTAIVLLRLPGDDTNLVDKVLLRCRLRRDLVSCLRWWRWR</sequence>
<reference evidence="1" key="1">
    <citation type="submission" date="2021-06" db="EMBL/GenBank/DDBJ databases">
        <title>Genome sequence of Cutibacterium modestum strain KB17-24694.</title>
        <authorList>
            <person name="Dekio I."/>
            <person name="Asahina A."/>
            <person name="Nishida M."/>
        </authorList>
    </citation>
    <scope>NUCLEOTIDE SEQUENCE</scope>
    <source>
        <strain evidence="1">KB17-24694</strain>
    </source>
</reference>
<gene>
    <name evidence="1" type="ORF">KB1_03000</name>
</gene>
<dbReference type="Proteomes" id="UP000825072">
    <property type="component" value="Chromosome 1"/>
</dbReference>
<evidence type="ECO:0000313" key="2">
    <source>
        <dbReference type="Proteomes" id="UP000825072"/>
    </source>
</evidence>
<dbReference type="EMBL" id="AP024747">
    <property type="protein sequence ID" value="BCY24310.1"/>
    <property type="molecule type" value="Genomic_DNA"/>
</dbReference>
<accession>A0AAD1KM59</accession>